<comment type="caution">
    <text evidence="1">The sequence shown here is derived from an EMBL/GenBank/DDBJ whole genome shotgun (WGS) entry which is preliminary data.</text>
</comment>
<gene>
    <name evidence="1" type="ORF">HF327_013245</name>
</gene>
<name>A0A843B4D5_9BURK</name>
<protein>
    <submittedName>
        <fullName evidence="1">AlpA family transcriptional regulator</fullName>
    </submittedName>
</protein>
<dbReference type="GeneID" id="83665250"/>
<accession>A0A843B4D5</accession>
<proteinExistence type="predicted"/>
<evidence type="ECO:0000313" key="1">
    <source>
        <dbReference type="EMBL" id="MBI1625463.1"/>
    </source>
</evidence>
<dbReference type="RefSeq" id="WP_042438310.1">
    <property type="nucleotide sequence ID" value="NZ_JABBCQ020000010.1"/>
</dbReference>
<reference evidence="1" key="1">
    <citation type="submission" date="2020-12" db="EMBL/GenBank/DDBJ databases">
        <title>Comamonas sp. nov., isolated from stream water.</title>
        <authorList>
            <person name="Park K.-H."/>
        </authorList>
    </citation>
    <scope>NUCLEOTIDE SEQUENCE</scope>
    <source>
        <strain evidence="1">EJ-4</strain>
    </source>
</reference>
<dbReference type="AlphaFoldDB" id="A0A843B4D5"/>
<dbReference type="Proteomes" id="UP000530032">
    <property type="component" value="Unassembled WGS sequence"/>
</dbReference>
<evidence type="ECO:0000313" key="2">
    <source>
        <dbReference type="Proteomes" id="UP000530032"/>
    </source>
</evidence>
<keyword evidence="2" id="KW-1185">Reference proteome</keyword>
<dbReference type="Gene3D" id="1.10.238.160">
    <property type="match status" value="1"/>
</dbReference>
<dbReference type="EMBL" id="JABBCQ020000010">
    <property type="protein sequence ID" value="MBI1625463.1"/>
    <property type="molecule type" value="Genomic_DNA"/>
</dbReference>
<dbReference type="InterPro" id="IPR010260">
    <property type="entry name" value="AlpA"/>
</dbReference>
<dbReference type="Pfam" id="PF05930">
    <property type="entry name" value="Phage_AlpA"/>
    <property type="match status" value="1"/>
</dbReference>
<organism evidence="1 2">
    <name type="scientific">Comamonas suwonensis</name>
    <dbReference type="NCBI Taxonomy" id="2606214"/>
    <lineage>
        <taxon>Bacteria</taxon>
        <taxon>Pseudomonadati</taxon>
        <taxon>Pseudomonadota</taxon>
        <taxon>Betaproteobacteria</taxon>
        <taxon>Burkholderiales</taxon>
        <taxon>Comamonadaceae</taxon>
        <taxon>Comamonas</taxon>
    </lineage>
</organism>
<sequence>MQKLIQEALAQKRETLLRKREVLRLLGMSNSSFYAFIKAGKIPPGVPIGPRMKGWPASEIDAYIQSCIAKRDSQQEGGVA</sequence>